<organism evidence="1 2">
    <name type="scientific">Haoranjiania flava</name>
    <dbReference type="NCBI Taxonomy" id="1856322"/>
    <lineage>
        <taxon>Bacteria</taxon>
        <taxon>Pseudomonadati</taxon>
        <taxon>Bacteroidota</taxon>
        <taxon>Chitinophagia</taxon>
        <taxon>Chitinophagales</taxon>
        <taxon>Chitinophagaceae</taxon>
        <taxon>Haoranjiania</taxon>
    </lineage>
</organism>
<gene>
    <name evidence="1" type="ORF">OD355_03585</name>
</gene>
<dbReference type="InterPro" id="IPR041662">
    <property type="entry name" value="SusD-like_2"/>
</dbReference>
<comment type="caution">
    <text evidence="1">The sequence shown here is derived from an EMBL/GenBank/DDBJ whole genome shotgun (WGS) entry which is preliminary data.</text>
</comment>
<keyword evidence="2" id="KW-1185">Reference proteome</keyword>
<protein>
    <submittedName>
        <fullName evidence="1">SusD/RagB family nutrient-binding outer membrane lipoprotein</fullName>
    </submittedName>
</protein>
<evidence type="ECO:0000313" key="1">
    <source>
        <dbReference type="EMBL" id="MCU7693594.1"/>
    </source>
</evidence>
<dbReference type="Gene3D" id="1.20.120.840">
    <property type="entry name" value="SusD-like, tetratrico peptide repeats domain"/>
    <property type="match status" value="1"/>
</dbReference>
<dbReference type="EMBL" id="JAOTPL010000003">
    <property type="protein sequence ID" value="MCU7693594.1"/>
    <property type="molecule type" value="Genomic_DNA"/>
</dbReference>
<proteinExistence type="predicted"/>
<dbReference type="Proteomes" id="UP001209317">
    <property type="component" value="Unassembled WGS sequence"/>
</dbReference>
<dbReference type="Pfam" id="PF12771">
    <property type="entry name" value="SusD-like_2"/>
    <property type="match status" value="1"/>
</dbReference>
<dbReference type="Gene3D" id="1.25.40.390">
    <property type="match status" value="2"/>
</dbReference>
<dbReference type="InterPro" id="IPR011990">
    <property type="entry name" value="TPR-like_helical_dom_sf"/>
</dbReference>
<sequence length="527" mass="57540">MKQQFFSLKYLVAFVAVLCTTLVSCSKDALDEVNRDRNNASDVQAKFILTDAITATAFSVVGGDIALYSSVYVEHEAGVHNQTYNAEIRSGEPTLATTNNNSWEAIYENIKKLKIAISKTSEGGAEAGNDVTNGIAKVLLAYNLGVLTDFFGDVPYSETGILTPNGSPMYLQPKIEKQSELYPQIQTLLDEAITNLAKTDAAGSGPIGAQDLIYGGSKDKWIKAAYGLKARYLMHTLKVSTNMNADLVSILSYIQKSFSEVGEEMKFNKYDGTKNINPLFGYSNARDGLGASKSLAGKFIALEDPRGNPAFGKWNAKLTAVNTIPLTTAYAQAAPNGEPIQQQYVYPISYVNYANKAATMLLSYHELLFLKAEALTRLNKIAEAKEVLKEALVPAFANLQKSIEIAADYVADVAPSVDLSKEVAHRYFDNSVAARFNAAPLKEVMLQKYLAFYGASGESTEAFNDIRRMKALKENFVTLENPLNSSKFPLRLPYGNSDVTANVAVKQAYGDGAYVYTENVWWAGGAR</sequence>
<evidence type="ECO:0000313" key="2">
    <source>
        <dbReference type="Proteomes" id="UP001209317"/>
    </source>
</evidence>
<dbReference type="RefSeq" id="WP_263037081.1">
    <property type="nucleotide sequence ID" value="NZ_JAOTPL010000003.1"/>
</dbReference>
<dbReference type="PROSITE" id="PS51257">
    <property type="entry name" value="PROKAR_LIPOPROTEIN"/>
    <property type="match status" value="1"/>
</dbReference>
<dbReference type="AlphaFoldDB" id="A0AAE3IKP9"/>
<accession>A0AAE3IKP9</accession>
<keyword evidence="1" id="KW-0449">Lipoprotein</keyword>
<name>A0AAE3IKP9_9BACT</name>
<reference evidence="1" key="1">
    <citation type="submission" date="2022-10" db="EMBL/GenBank/DDBJ databases">
        <authorList>
            <person name="Kim H.S."/>
            <person name="Kim J.-S."/>
            <person name="Suh M.K."/>
            <person name="Eom M.K."/>
            <person name="Lee J.-S."/>
        </authorList>
    </citation>
    <scope>NUCLEOTIDE SEQUENCE</scope>
    <source>
        <strain evidence="1">LIP-5</strain>
    </source>
</reference>
<dbReference type="SUPFAM" id="SSF48452">
    <property type="entry name" value="TPR-like"/>
    <property type="match status" value="1"/>
</dbReference>